<accession>A0ABQ3CW71</accession>
<dbReference type="RefSeq" id="WP_189891006.1">
    <property type="nucleotide sequence ID" value="NZ_BMVN01000025.1"/>
</dbReference>
<name>A0ABQ3CW71_9ACTN</name>
<keyword evidence="1" id="KW-0732">Signal</keyword>
<comment type="caution">
    <text evidence="2">The sequence shown here is derived from an EMBL/GenBank/DDBJ whole genome shotgun (WGS) entry which is preliminary data.</text>
</comment>
<gene>
    <name evidence="2" type="ORF">GCM10010345_59300</name>
</gene>
<evidence type="ECO:0000313" key="2">
    <source>
        <dbReference type="EMBL" id="GHA46945.1"/>
    </source>
</evidence>
<dbReference type="Proteomes" id="UP000653644">
    <property type="component" value="Unassembled WGS sequence"/>
</dbReference>
<organism evidence="2 3">
    <name type="scientific">Streptomyces canarius</name>
    <dbReference type="NCBI Taxonomy" id="285453"/>
    <lineage>
        <taxon>Bacteria</taxon>
        <taxon>Bacillati</taxon>
        <taxon>Actinomycetota</taxon>
        <taxon>Actinomycetes</taxon>
        <taxon>Kitasatosporales</taxon>
        <taxon>Streptomycetaceae</taxon>
        <taxon>Streptomyces</taxon>
    </lineage>
</organism>
<reference evidence="3" key="1">
    <citation type="journal article" date="2019" name="Int. J. Syst. Evol. Microbiol.">
        <title>The Global Catalogue of Microorganisms (GCM) 10K type strain sequencing project: providing services to taxonomists for standard genome sequencing and annotation.</title>
        <authorList>
            <consortium name="The Broad Institute Genomics Platform"/>
            <consortium name="The Broad Institute Genome Sequencing Center for Infectious Disease"/>
            <person name="Wu L."/>
            <person name="Ma J."/>
        </authorList>
    </citation>
    <scope>NUCLEOTIDE SEQUENCE [LARGE SCALE GENOMIC DNA]</scope>
    <source>
        <strain evidence="3">JCM 4733</strain>
    </source>
</reference>
<protein>
    <submittedName>
        <fullName evidence="2">Uncharacterized protein</fullName>
    </submittedName>
</protein>
<evidence type="ECO:0000313" key="3">
    <source>
        <dbReference type="Proteomes" id="UP000653644"/>
    </source>
</evidence>
<feature type="chain" id="PRO_5046141069" evidence="1">
    <location>
        <begin position="23"/>
        <end position="65"/>
    </location>
</feature>
<proteinExistence type="predicted"/>
<dbReference type="EMBL" id="BMVN01000025">
    <property type="protein sequence ID" value="GHA46945.1"/>
    <property type="molecule type" value="Genomic_DNA"/>
</dbReference>
<evidence type="ECO:0000256" key="1">
    <source>
        <dbReference type="SAM" id="SignalP"/>
    </source>
</evidence>
<feature type="signal peptide" evidence="1">
    <location>
        <begin position="1"/>
        <end position="22"/>
    </location>
</feature>
<keyword evidence="3" id="KW-1185">Reference proteome</keyword>
<sequence>MPRTRIARAAAVASLVFAAALAAPAVTSAHGTDAESSTVLAGDAGWQVTPVDTGRQAAAADAGWQ</sequence>